<dbReference type="CDD" id="cd09274">
    <property type="entry name" value="RNase_HI_RT_Ty3"/>
    <property type="match status" value="1"/>
</dbReference>
<dbReference type="InterPro" id="IPR043502">
    <property type="entry name" value="DNA/RNA_pol_sf"/>
</dbReference>
<evidence type="ECO:0000256" key="8">
    <source>
        <dbReference type="SAM" id="MobiDB-lite"/>
    </source>
</evidence>
<reference evidence="10" key="1">
    <citation type="journal article" date="2022" name="Int. J. Mol. Sci.">
        <title>Draft Genome of Tanacetum Coccineum: Genomic Comparison of Closely Related Tanacetum-Family Plants.</title>
        <authorList>
            <person name="Yamashiro T."/>
            <person name="Shiraishi A."/>
            <person name="Nakayama K."/>
            <person name="Satake H."/>
        </authorList>
    </citation>
    <scope>NUCLEOTIDE SEQUENCE</scope>
</reference>
<dbReference type="Gene3D" id="1.10.340.70">
    <property type="match status" value="1"/>
</dbReference>
<keyword evidence="5" id="KW-0255">Endonuclease</keyword>
<protein>
    <recommendedName>
        <fullName evidence="1">RNA-directed DNA polymerase</fullName>
        <ecNumber evidence="1">2.7.7.49</ecNumber>
    </recommendedName>
</protein>
<dbReference type="Gene3D" id="3.30.70.270">
    <property type="match status" value="1"/>
</dbReference>
<evidence type="ECO:0000313" key="11">
    <source>
        <dbReference type="Proteomes" id="UP001151760"/>
    </source>
</evidence>
<sequence length="1497" mass="169148">MSDSDESGVIHTEISSPFKGLSDIGSPGVVRPEHEGLPWMLDYLYVQEDEVFLAEEQPLPVAALPTALSPNYVSESDPEEDPEEDDDEDPEEDPVYYPADGGDDGDDEDESSGDDEDDDVDIEADDDDKEEEHPALADSTTVALPAIDQDPSAEETEPFETDESEATPPPHPAYRITARISIPAPVPTRKRKTFVSDCNSLPDFSLYLLHHHHHFPHGHHHFPRYLIHHYHRICQLGYQAAMIQLRVEATSTSHSLPLPPPIILSHTKPDAPSSGTPPLHLLFTETDTSPRYKIGERSSAAAAARPVGGLRADYGFVATIDREIRHDLERDIGYRITDFWDEIVEAMQGTLVVTDVVELSQRMTEFETRVKRDTDEVYTRLDDEQSGRQLLAGRLNMMSPEAMGNDPWMRVTLLVRRDAGSGPQEAGPAQLELPEEAGSSSRSKMAPKRATRSNIAPETTNTTSVTNAQLQAMINQGVTAALAARDANTNGVDSHNSGTGARRNERATRECTYPDFMKCQPLNFKGTEGVVELTQWIEKMETVFRISNCSVENQIKFSTCTLLGNALTWWNSHVRTVGNDIAYAMTWTELKKKITDKYCPRTEIKKLEVELWELKVKGTDVIGYNQRFQELALLCGRMFPEESDKIEKYVGGLPDMIHGSVVASKPKTMQEATEMAIEVMDKRIRTFADRTVEKKQYGGSKPLCSKCNYHHDGPCAPKCHKCNKVVHFARDCRSMVNANNANHQKGTGSVGGGNAPAKVYAVGHTRTNPNSNVVTGTFLLNNRYAFILFDTGADRSFVSTVFSSQIAITPTALGNYYDIELADGRIIRLNTILRGCTLNILNHTFNIDLMPVELGSFDAIIGMDWLVKYQAIIVCAEKIVRIPWGNETLIVHGDGSYWGHEAHLHIISYSKTQEYMLKGCPVFLAHVTTKEIKDKSKKKRLEDVPIVRDFPEVFPEDLSARAPYRLAPSEMKELSEQLKELSDKGFIRPSSSPWGAPILFVKKKDGSFRMCIDYWELNKLTNKQEHEEHLKLILELLKKEELYAKFSKCEFWIPKVQFLGHVIDIQGIHVDPAKIESIKDWASPKSPTEIRQFLGLAGDKQEIAFQLLKQKLCSAPILALPEGSKDFIVYCDASIKNLGAVLMQREKVVAYASRQLKIHEKNYTTHDLELGAVVFSLKLWRHYLYRTKCMVFTDHKSLQHILNQKELNMRQHCWLELLSDYDCEIRYHPGKENVIADALSRKEREPPLRVRSLVMTIGLNLPKQILDAQTEAQKPENIKNEDVGGMLVENSKDLEKFRMKKLEPCTDGTLCFNGRSWLPCYGDLRTVIMHESYKSKYSIHPGSDKMYQDMKKLYSWPNMKANIATYVSKYLTCAKVKAEHQSPSGLLVQPDIPQWKWDNITMDFITKLLKSSQGYDTIWVIVDRLTKSAIFVPMRETDPMDKLARMYLKEVVTRHGIPLSIICDRDPRFASNFWRSLQNALGTSLDMSTAYHPQTDG</sequence>
<dbReference type="Pfam" id="PF08284">
    <property type="entry name" value="RVP_2"/>
    <property type="match status" value="1"/>
</dbReference>
<keyword evidence="4" id="KW-0540">Nuclease</keyword>
<evidence type="ECO:0000256" key="7">
    <source>
        <dbReference type="ARBA" id="ARBA00022918"/>
    </source>
</evidence>
<dbReference type="Proteomes" id="UP001151760">
    <property type="component" value="Unassembled WGS sequence"/>
</dbReference>
<keyword evidence="6" id="KW-0378">Hydrolase</keyword>
<dbReference type="InterPro" id="IPR001969">
    <property type="entry name" value="Aspartic_peptidase_AS"/>
</dbReference>
<evidence type="ECO:0000313" key="10">
    <source>
        <dbReference type="EMBL" id="GJT96136.1"/>
    </source>
</evidence>
<feature type="region of interest" description="Disordered" evidence="8">
    <location>
        <begin position="62"/>
        <end position="173"/>
    </location>
</feature>
<dbReference type="GO" id="GO:0003964">
    <property type="term" value="F:RNA-directed DNA polymerase activity"/>
    <property type="evidence" value="ECO:0007669"/>
    <property type="project" value="UniProtKB-KW"/>
</dbReference>
<keyword evidence="11" id="KW-1185">Reference proteome</keyword>
<feature type="compositionally biased region" description="Polar residues" evidence="8">
    <location>
        <begin position="452"/>
        <end position="462"/>
    </location>
</feature>
<dbReference type="Pfam" id="PF17917">
    <property type="entry name" value="RT_RNaseH"/>
    <property type="match status" value="1"/>
</dbReference>
<dbReference type="SUPFAM" id="SSF53098">
    <property type="entry name" value="Ribonuclease H-like"/>
    <property type="match status" value="1"/>
</dbReference>
<dbReference type="Gene3D" id="3.10.10.10">
    <property type="entry name" value="HIV Type 1 Reverse Transcriptase, subunit A, domain 1"/>
    <property type="match status" value="1"/>
</dbReference>
<reference evidence="10" key="2">
    <citation type="submission" date="2022-01" db="EMBL/GenBank/DDBJ databases">
        <authorList>
            <person name="Yamashiro T."/>
            <person name="Shiraishi A."/>
            <person name="Satake H."/>
            <person name="Nakayama K."/>
        </authorList>
    </citation>
    <scope>NUCLEOTIDE SEQUENCE</scope>
</reference>
<dbReference type="InterPro" id="IPR043128">
    <property type="entry name" value="Rev_trsase/Diguanyl_cyclase"/>
</dbReference>
<evidence type="ECO:0000256" key="6">
    <source>
        <dbReference type="ARBA" id="ARBA00022801"/>
    </source>
</evidence>
<dbReference type="InterPro" id="IPR001878">
    <property type="entry name" value="Znf_CCHC"/>
</dbReference>
<dbReference type="InterPro" id="IPR041373">
    <property type="entry name" value="RT_RNaseH"/>
</dbReference>
<evidence type="ECO:0000256" key="5">
    <source>
        <dbReference type="ARBA" id="ARBA00022759"/>
    </source>
</evidence>
<dbReference type="PROSITE" id="PS50994">
    <property type="entry name" value="INTEGRASE"/>
    <property type="match status" value="1"/>
</dbReference>
<dbReference type="InterPro" id="IPR045358">
    <property type="entry name" value="Ty3_capsid"/>
</dbReference>
<evidence type="ECO:0000256" key="3">
    <source>
        <dbReference type="ARBA" id="ARBA00022695"/>
    </source>
</evidence>
<dbReference type="EC" id="2.7.7.49" evidence="1"/>
<feature type="compositionally biased region" description="Acidic residues" evidence="8">
    <location>
        <begin position="101"/>
        <end position="130"/>
    </location>
</feature>
<evidence type="ECO:0000256" key="2">
    <source>
        <dbReference type="ARBA" id="ARBA00022679"/>
    </source>
</evidence>
<feature type="region of interest" description="Disordered" evidence="8">
    <location>
        <begin position="1"/>
        <end position="26"/>
    </location>
</feature>
<dbReference type="EMBL" id="BQNB010020455">
    <property type="protein sequence ID" value="GJT96136.1"/>
    <property type="molecule type" value="Genomic_DNA"/>
</dbReference>
<keyword evidence="7 10" id="KW-0695">RNA-directed DNA polymerase</keyword>
<dbReference type="Gene3D" id="2.40.70.10">
    <property type="entry name" value="Acid Proteases"/>
    <property type="match status" value="1"/>
</dbReference>
<comment type="caution">
    <text evidence="10">The sequence shown here is derived from an EMBL/GenBank/DDBJ whole genome shotgun (WGS) entry which is preliminary data.</text>
</comment>
<name>A0ABQ5I7L3_9ASTR</name>
<accession>A0ABQ5I7L3</accession>
<gene>
    <name evidence="10" type="ORF">Tco_1091654</name>
</gene>
<dbReference type="PROSITE" id="PS00141">
    <property type="entry name" value="ASP_PROTEASE"/>
    <property type="match status" value="1"/>
</dbReference>
<feature type="domain" description="Integrase catalytic" evidence="9">
    <location>
        <begin position="1389"/>
        <end position="1497"/>
    </location>
</feature>
<dbReference type="SUPFAM" id="SSF50630">
    <property type="entry name" value="Acid proteases"/>
    <property type="match status" value="1"/>
</dbReference>
<dbReference type="InterPro" id="IPR012337">
    <property type="entry name" value="RNaseH-like_sf"/>
</dbReference>
<organism evidence="10 11">
    <name type="scientific">Tanacetum coccineum</name>
    <dbReference type="NCBI Taxonomy" id="301880"/>
    <lineage>
        <taxon>Eukaryota</taxon>
        <taxon>Viridiplantae</taxon>
        <taxon>Streptophyta</taxon>
        <taxon>Embryophyta</taxon>
        <taxon>Tracheophyta</taxon>
        <taxon>Spermatophyta</taxon>
        <taxon>Magnoliopsida</taxon>
        <taxon>eudicotyledons</taxon>
        <taxon>Gunneridae</taxon>
        <taxon>Pentapetalae</taxon>
        <taxon>asterids</taxon>
        <taxon>campanulids</taxon>
        <taxon>Asterales</taxon>
        <taxon>Asteraceae</taxon>
        <taxon>Asteroideae</taxon>
        <taxon>Anthemideae</taxon>
        <taxon>Anthemidinae</taxon>
        <taxon>Tanacetum</taxon>
    </lineage>
</organism>
<dbReference type="InterPro" id="IPR050951">
    <property type="entry name" value="Retrovirus_Pol_polyprotein"/>
</dbReference>
<feature type="compositionally biased region" description="Acidic residues" evidence="8">
    <location>
        <begin position="76"/>
        <end position="94"/>
    </location>
</feature>
<dbReference type="PANTHER" id="PTHR37984">
    <property type="entry name" value="PROTEIN CBG26694"/>
    <property type="match status" value="1"/>
</dbReference>
<dbReference type="Pfam" id="PF19259">
    <property type="entry name" value="Ty3_capsid"/>
    <property type="match status" value="1"/>
</dbReference>
<keyword evidence="2" id="KW-0808">Transferase</keyword>
<feature type="region of interest" description="Disordered" evidence="8">
    <location>
        <begin position="419"/>
        <end position="462"/>
    </location>
</feature>
<evidence type="ECO:0000256" key="1">
    <source>
        <dbReference type="ARBA" id="ARBA00012493"/>
    </source>
</evidence>
<feature type="compositionally biased region" description="Acidic residues" evidence="8">
    <location>
        <begin position="151"/>
        <end position="165"/>
    </location>
</feature>
<dbReference type="Pfam" id="PF17921">
    <property type="entry name" value="Integrase_H2C2"/>
    <property type="match status" value="1"/>
</dbReference>
<dbReference type="Gene3D" id="3.30.420.10">
    <property type="entry name" value="Ribonuclease H-like superfamily/Ribonuclease H"/>
    <property type="match status" value="1"/>
</dbReference>
<dbReference type="InterPro" id="IPR041588">
    <property type="entry name" value="Integrase_H2C2"/>
</dbReference>
<dbReference type="InterPro" id="IPR036397">
    <property type="entry name" value="RNaseH_sf"/>
</dbReference>
<evidence type="ECO:0000256" key="4">
    <source>
        <dbReference type="ARBA" id="ARBA00022722"/>
    </source>
</evidence>
<dbReference type="CDD" id="cd00303">
    <property type="entry name" value="retropepsin_like"/>
    <property type="match status" value="1"/>
</dbReference>
<dbReference type="SMART" id="SM00343">
    <property type="entry name" value="ZnF_C2HC"/>
    <property type="match status" value="1"/>
</dbReference>
<dbReference type="InterPro" id="IPR021109">
    <property type="entry name" value="Peptidase_aspartic_dom_sf"/>
</dbReference>
<evidence type="ECO:0000259" key="9">
    <source>
        <dbReference type="PROSITE" id="PS50994"/>
    </source>
</evidence>
<proteinExistence type="predicted"/>
<keyword evidence="3" id="KW-0548">Nucleotidyltransferase</keyword>
<dbReference type="PANTHER" id="PTHR37984:SF5">
    <property type="entry name" value="PROTEIN NYNRIN-LIKE"/>
    <property type="match status" value="1"/>
</dbReference>
<dbReference type="SUPFAM" id="SSF56672">
    <property type="entry name" value="DNA/RNA polymerases"/>
    <property type="match status" value="1"/>
</dbReference>
<dbReference type="InterPro" id="IPR001584">
    <property type="entry name" value="Integrase_cat-core"/>
</dbReference>